<keyword evidence="2" id="KW-0808">Transferase</keyword>
<dbReference type="InterPro" id="IPR025714">
    <property type="entry name" value="Methyltranfer_dom"/>
</dbReference>
<dbReference type="Pfam" id="PF13847">
    <property type="entry name" value="Methyltransf_31"/>
    <property type="match status" value="1"/>
</dbReference>
<dbReference type="GO" id="GO:0008168">
    <property type="term" value="F:methyltransferase activity"/>
    <property type="evidence" value="ECO:0007669"/>
    <property type="project" value="UniProtKB-KW"/>
</dbReference>
<reference evidence="2" key="1">
    <citation type="submission" date="2006-06" db="EMBL/GenBank/DDBJ databases">
        <title>Complete sequence of Trichodesmium erythraeum IMS101.</title>
        <authorList>
            <consortium name="US DOE Joint Genome Institute"/>
            <person name="Copeland A."/>
            <person name="Lucas S."/>
            <person name="Lapidus A."/>
            <person name="Barry K."/>
            <person name="Detter J.C."/>
            <person name="Glavina del Rio T."/>
            <person name="Hammon N."/>
            <person name="Israni S."/>
            <person name="Dalin E."/>
            <person name="Tice H."/>
            <person name="Pitluck S."/>
            <person name="Kiss H."/>
            <person name="Munk A.C."/>
            <person name="Brettin T."/>
            <person name="Bruce D."/>
            <person name="Han C."/>
            <person name="Tapia R."/>
            <person name="Gilna P."/>
            <person name="Schmutz J."/>
            <person name="Larimer F."/>
            <person name="Land M."/>
            <person name="Hauser L."/>
            <person name="Kyrpides N."/>
            <person name="Kim E."/>
            <person name="Richardson P."/>
        </authorList>
    </citation>
    <scope>NUCLEOTIDE SEQUENCE [LARGE SCALE GENOMIC DNA]</scope>
    <source>
        <strain evidence="2">IMS101</strain>
    </source>
</reference>
<dbReference type="InterPro" id="IPR053173">
    <property type="entry name" value="SAM-binding_MTase"/>
</dbReference>
<dbReference type="eggNOG" id="COG2226">
    <property type="taxonomic scope" value="Bacteria"/>
</dbReference>
<feature type="domain" description="Methyltransferase" evidence="1">
    <location>
        <begin position="56"/>
        <end position="188"/>
    </location>
</feature>
<protein>
    <submittedName>
        <fullName evidence="2">Methyltransferase type 11</fullName>
    </submittedName>
</protein>
<dbReference type="PANTHER" id="PTHR45128:SF1">
    <property type="entry name" value="S-ADENOSYLMETHIONINE-DEPENDENT METHYLTRANSFERASE RV2258C"/>
    <property type="match status" value="1"/>
</dbReference>
<sequence>MNNSESELQAKIRQQFDGLPYPKIPVEKSPKDDYELLFLHNFITPYYLRNQKVIETKGKMILDAACGSGYKSLVLAEANPGAKIVGIDISEKSVELARQRLQYHGFDNAEFHVLSIEELPSLGLKFDYINNDEALYLLPDIVVGLKAMKAVLKPDGIIRTNLHSSFQRHYYFRLQETLQMMGLMNENPGEMEMEAARKTMNALKDSIILKQKVWNPERAKDAQWLLSNYLLLGDKGYTIPEVFAALKSANLEFISMLKWRQWEVLDLFENEDDLPVFLAVGLSEISLEERLHLFELLQSMHRLLDFWCGHPQQALPFLPVVEWTDSDWERARVQLHPQLRNSQTKEDLINCINNHKPFEISHYVKSPTLSPISVDSSIAPCLLPLWDGVCNVQSLVDRLFKTRPLDPITLEPIDEESAWEDITELLETLDPFLYVLLEL</sequence>
<gene>
    <name evidence="2" type="ordered locus">Tery_2390</name>
</gene>
<dbReference type="RefSeq" id="WP_011611975.1">
    <property type="nucleotide sequence ID" value="NC_008312.1"/>
</dbReference>
<dbReference type="KEGG" id="ter:Tery_2390"/>
<dbReference type="OrthoDB" id="649979at2"/>
<keyword evidence="2" id="KW-0489">Methyltransferase</keyword>
<dbReference type="PANTHER" id="PTHR45128">
    <property type="entry name" value="METHYLTRANSFERASE TYPE 11"/>
    <property type="match status" value="1"/>
</dbReference>
<organism evidence="2">
    <name type="scientific">Trichodesmium erythraeum (strain IMS101)</name>
    <dbReference type="NCBI Taxonomy" id="203124"/>
    <lineage>
        <taxon>Bacteria</taxon>
        <taxon>Bacillati</taxon>
        <taxon>Cyanobacteriota</taxon>
        <taxon>Cyanophyceae</taxon>
        <taxon>Oscillatoriophycideae</taxon>
        <taxon>Oscillatoriales</taxon>
        <taxon>Microcoleaceae</taxon>
        <taxon>Trichodesmium</taxon>
    </lineage>
</organism>
<evidence type="ECO:0000313" key="2">
    <source>
        <dbReference type="EMBL" id="ABG51608.1"/>
    </source>
</evidence>
<dbReference type="STRING" id="203124.Tery_2390"/>
<dbReference type="Gene3D" id="3.40.50.150">
    <property type="entry name" value="Vaccinia Virus protein VP39"/>
    <property type="match status" value="1"/>
</dbReference>
<proteinExistence type="predicted"/>
<dbReference type="HOGENOM" id="CLU_622297_0_0_3"/>
<dbReference type="CDD" id="cd02440">
    <property type="entry name" value="AdoMet_MTases"/>
    <property type="match status" value="1"/>
</dbReference>
<dbReference type="InterPro" id="IPR029063">
    <property type="entry name" value="SAM-dependent_MTases_sf"/>
</dbReference>
<name>Q112G6_TRIEI</name>
<dbReference type="EMBL" id="CP000393">
    <property type="protein sequence ID" value="ABG51608.1"/>
    <property type="molecule type" value="Genomic_DNA"/>
</dbReference>
<dbReference type="AlphaFoldDB" id="Q112G6"/>
<dbReference type="GO" id="GO:0032259">
    <property type="term" value="P:methylation"/>
    <property type="evidence" value="ECO:0007669"/>
    <property type="project" value="UniProtKB-KW"/>
</dbReference>
<dbReference type="SUPFAM" id="SSF53335">
    <property type="entry name" value="S-adenosyl-L-methionine-dependent methyltransferases"/>
    <property type="match status" value="1"/>
</dbReference>
<accession>Q112G6</accession>
<evidence type="ECO:0000259" key="1">
    <source>
        <dbReference type="Pfam" id="PF13847"/>
    </source>
</evidence>